<dbReference type="InterPro" id="IPR050834">
    <property type="entry name" value="Glycosyltransf_2"/>
</dbReference>
<evidence type="ECO:0000259" key="1">
    <source>
        <dbReference type="Pfam" id="PF00535"/>
    </source>
</evidence>
<keyword evidence="3" id="KW-1185">Reference proteome</keyword>
<dbReference type="InterPro" id="IPR001173">
    <property type="entry name" value="Glyco_trans_2-like"/>
</dbReference>
<reference evidence="3" key="1">
    <citation type="journal article" date="2019" name="Int. J. Syst. Evol. Microbiol.">
        <title>The Global Catalogue of Microorganisms (GCM) 10K type strain sequencing project: providing services to taxonomists for standard genome sequencing and annotation.</title>
        <authorList>
            <consortium name="The Broad Institute Genomics Platform"/>
            <consortium name="The Broad Institute Genome Sequencing Center for Infectious Disease"/>
            <person name="Wu L."/>
            <person name="Ma J."/>
        </authorList>
    </citation>
    <scope>NUCLEOTIDE SEQUENCE [LARGE SCALE GENOMIC DNA]</scope>
    <source>
        <strain evidence="3">JCM 1490</strain>
    </source>
</reference>
<dbReference type="Gene3D" id="3.90.550.10">
    <property type="entry name" value="Spore Coat Polysaccharide Biosynthesis Protein SpsA, Chain A"/>
    <property type="match status" value="1"/>
</dbReference>
<dbReference type="Proteomes" id="UP001596455">
    <property type="component" value="Unassembled WGS sequence"/>
</dbReference>
<accession>A0ABW2Q7Z8</accession>
<dbReference type="InterPro" id="IPR029044">
    <property type="entry name" value="Nucleotide-diphossugar_trans"/>
</dbReference>
<name>A0ABW2Q7Z8_9MICO</name>
<comment type="caution">
    <text evidence="2">The sequence shown here is derived from an EMBL/GenBank/DDBJ whole genome shotgun (WGS) entry which is preliminary data.</text>
</comment>
<dbReference type="RefSeq" id="WP_382392699.1">
    <property type="nucleotide sequence ID" value="NZ_JBHTCQ010000001.1"/>
</dbReference>
<protein>
    <submittedName>
        <fullName evidence="2">Glycosyltransferase family 2 protein</fullName>
        <ecNumber evidence="2">2.4.-.-</ecNumber>
    </submittedName>
</protein>
<dbReference type="GO" id="GO:0016757">
    <property type="term" value="F:glycosyltransferase activity"/>
    <property type="evidence" value="ECO:0007669"/>
    <property type="project" value="UniProtKB-KW"/>
</dbReference>
<feature type="domain" description="Glycosyltransferase 2-like" evidence="1">
    <location>
        <begin position="7"/>
        <end position="130"/>
    </location>
</feature>
<organism evidence="2 3">
    <name type="scientific">Georgenia alba</name>
    <dbReference type="NCBI Taxonomy" id="2233858"/>
    <lineage>
        <taxon>Bacteria</taxon>
        <taxon>Bacillati</taxon>
        <taxon>Actinomycetota</taxon>
        <taxon>Actinomycetes</taxon>
        <taxon>Micrococcales</taxon>
        <taxon>Bogoriellaceae</taxon>
        <taxon>Georgenia</taxon>
    </lineage>
</organism>
<dbReference type="Pfam" id="PF00535">
    <property type="entry name" value="Glycos_transf_2"/>
    <property type="match status" value="1"/>
</dbReference>
<keyword evidence="2" id="KW-0808">Transferase</keyword>
<dbReference type="SUPFAM" id="SSF53448">
    <property type="entry name" value="Nucleotide-diphospho-sugar transferases"/>
    <property type="match status" value="1"/>
</dbReference>
<gene>
    <name evidence="2" type="ORF">ACFQQL_07155</name>
</gene>
<evidence type="ECO:0000313" key="3">
    <source>
        <dbReference type="Proteomes" id="UP001596455"/>
    </source>
</evidence>
<dbReference type="EMBL" id="JBHTCQ010000001">
    <property type="protein sequence ID" value="MFC7404882.1"/>
    <property type="molecule type" value="Genomic_DNA"/>
</dbReference>
<evidence type="ECO:0000313" key="2">
    <source>
        <dbReference type="EMBL" id="MFC7404882.1"/>
    </source>
</evidence>
<sequence>MTRVPVSVIIPALNAAETLPTQLDALAAQDVRGPWEVLVVDNGSTDATAEICEAYASRLPLRLLHCRLRGTSPARNTGAAQAQGELLLFCDADDEVAADWVEAMRTALESYDAVGGAVENDRLTEPGMPYVPRHPDHLPVVAGFLPRAITANLGVRHEVFDAVGGFAADYDYGGPDTEFCWRLQLAGYRLGYAPNAVVHYRHRHTFRSMAVKAYRTGRSRGRLFRDFGPSGMPRPRLAGVALRWARLVLTLPLLPFSAHRRWRWAEQASGAAGRVVGSARFRVLYL</sequence>
<dbReference type="EC" id="2.4.-.-" evidence="2"/>
<proteinExistence type="predicted"/>
<keyword evidence="2" id="KW-0328">Glycosyltransferase</keyword>
<dbReference type="PANTHER" id="PTHR43685:SF12">
    <property type="entry name" value="GLYCOSYL TRANSFERASE FAMILY 2"/>
    <property type="match status" value="1"/>
</dbReference>
<dbReference type="PANTHER" id="PTHR43685">
    <property type="entry name" value="GLYCOSYLTRANSFERASE"/>
    <property type="match status" value="1"/>
</dbReference>